<evidence type="ECO:0000313" key="1">
    <source>
        <dbReference type="EMBL" id="GBU05388.1"/>
    </source>
</evidence>
<keyword evidence="2" id="KW-1185">Reference proteome</keyword>
<gene>
    <name evidence="1" type="ORF">FAEUMB_19290</name>
</gene>
<dbReference type="Proteomes" id="UP000702954">
    <property type="component" value="Unassembled WGS sequence"/>
</dbReference>
<comment type="caution">
    <text evidence="1">The sequence shown here is derived from an EMBL/GenBank/DDBJ whole genome shotgun (WGS) entry which is preliminary data.</text>
</comment>
<evidence type="ECO:0000313" key="2">
    <source>
        <dbReference type="Proteomes" id="UP000702954"/>
    </source>
</evidence>
<sequence>MIPSKKTGLINNNSFRTSNKLGPIFAGDGLVVTKFIRSALSFLYFNGYEK</sequence>
<accession>A0ABQ0QYB7</accession>
<reference evidence="1 2" key="1">
    <citation type="journal article" date="2018" name="Int. J. Syst. Evol. Microbiol.">
        <title>Draft Genome Sequence of Faecalimonas umbilicata JCM 30896T, an Acetate-Producing Bacterium Isolated from Human Feces.</title>
        <authorList>
            <person name="Sakamoto M."/>
            <person name="Ikeyama N."/>
            <person name="Yuki M."/>
            <person name="Ohkuma M."/>
        </authorList>
    </citation>
    <scope>NUCLEOTIDE SEQUENCE [LARGE SCALE GENOMIC DNA]</scope>
    <source>
        <strain evidence="1 2">EGH7</strain>
    </source>
</reference>
<protein>
    <submittedName>
        <fullName evidence="1">Uncharacterized protein</fullName>
    </submittedName>
</protein>
<proteinExistence type="predicted"/>
<dbReference type="EMBL" id="BHEO01000008">
    <property type="protein sequence ID" value="GBU05388.1"/>
    <property type="molecule type" value="Genomic_DNA"/>
</dbReference>
<organism evidence="1 2">
    <name type="scientific">Faecalimonas umbilicata</name>
    <dbReference type="NCBI Taxonomy" id="1912855"/>
    <lineage>
        <taxon>Bacteria</taxon>
        <taxon>Bacillati</taxon>
        <taxon>Bacillota</taxon>
        <taxon>Clostridia</taxon>
        <taxon>Lachnospirales</taxon>
        <taxon>Lachnospiraceae</taxon>
        <taxon>Faecalimonas</taxon>
    </lineage>
</organism>
<name>A0ABQ0QYB7_9FIRM</name>